<dbReference type="Pfam" id="PF06585">
    <property type="entry name" value="JHBP"/>
    <property type="match status" value="1"/>
</dbReference>
<keyword evidence="2" id="KW-0090">Biological rhythms</keyword>
<keyword evidence="1 4" id="KW-0732">Signal</keyword>
<organism evidence="5 6">
    <name type="scientific">Cephus cinctus</name>
    <name type="common">Wheat stem sawfly</name>
    <dbReference type="NCBI Taxonomy" id="211228"/>
    <lineage>
        <taxon>Eukaryota</taxon>
        <taxon>Metazoa</taxon>
        <taxon>Ecdysozoa</taxon>
        <taxon>Arthropoda</taxon>
        <taxon>Hexapoda</taxon>
        <taxon>Insecta</taxon>
        <taxon>Pterygota</taxon>
        <taxon>Neoptera</taxon>
        <taxon>Endopterygota</taxon>
        <taxon>Hymenoptera</taxon>
        <taxon>Cephoidea</taxon>
        <taxon>Cephidae</taxon>
        <taxon>Cephus</taxon>
    </lineage>
</organism>
<gene>
    <name evidence="6" type="primary">LOC107266645</name>
</gene>
<feature type="chain" id="PRO_5042485747" evidence="4">
    <location>
        <begin position="18"/>
        <end position="246"/>
    </location>
</feature>
<dbReference type="InterPro" id="IPR010562">
    <property type="entry name" value="Haemolymph_juvenile_hormone-bd"/>
</dbReference>
<keyword evidence="5" id="KW-1185">Reference proteome</keyword>
<dbReference type="Proteomes" id="UP000694920">
    <property type="component" value="Unplaced"/>
</dbReference>
<feature type="signal peptide" evidence="4">
    <location>
        <begin position="1"/>
        <end position="17"/>
    </location>
</feature>
<dbReference type="AlphaFoldDB" id="A0AAJ7BSZ8"/>
<dbReference type="Gene3D" id="3.15.10.30">
    <property type="entry name" value="Haemolymph juvenile hormone binding protein"/>
    <property type="match status" value="1"/>
</dbReference>
<protein>
    <submittedName>
        <fullName evidence="6">Protein takeout</fullName>
    </submittedName>
</protein>
<dbReference type="RefSeq" id="XP_015592818.1">
    <property type="nucleotide sequence ID" value="XM_015737332.2"/>
</dbReference>
<dbReference type="KEGG" id="ccin:107266645"/>
<dbReference type="PANTHER" id="PTHR11008:SF32">
    <property type="entry name" value="CIRCADIAN CLOCK-CONTROLLED PROTEIN DAYWAKE-RELATED"/>
    <property type="match status" value="1"/>
</dbReference>
<evidence type="ECO:0000256" key="1">
    <source>
        <dbReference type="ARBA" id="ARBA00022729"/>
    </source>
</evidence>
<comment type="similarity">
    <text evidence="3">Belongs to the TO family.</text>
</comment>
<evidence type="ECO:0000313" key="5">
    <source>
        <dbReference type="Proteomes" id="UP000694920"/>
    </source>
</evidence>
<reference evidence="6" key="1">
    <citation type="submission" date="2025-08" db="UniProtKB">
        <authorList>
            <consortium name="RefSeq"/>
        </authorList>
    </citation>
    <scope>IDENTIFICATION</scope>
</reference>
<name>A0AAJ7BSZ8_CEPCN</name>
<dbReference type="GO" id="GO:0005615">
    <property type="term" value="C:extracellular space"/>
    <property type="evidence" value="ECO:0007669"/>
    <property type="project" value="TreeGrafter"/>
</dbReference>
<dbReference type="CTD" id="124426612"/>
<proteinExistence type="inferred from homology"/>
<dbReference type="GeneID" id="107266645"/>
<dbReference type="FunFam" id="3.15.10.30:FF:000001">
    <property type="entry name" value="Takeout-like protein 1"/>
    <property type="match status" value="1"/>
</dbReference>
<accession>A0AAJ7BSZ8</accession>
<sequence length="246" mass="27767">MKSIVALLFGVLALASSIELPSTFQTCHKSDPQYSACLDRAVSNAVTSLGSGLKSFKILPIEPLAVNSVKIGESKGPVSLKQEYKNIKLHGLTRNLRVYNYNIDWNTMILTSDSYNPQVDFVADYKVNGQVLVLPIRGSGHSNITMLDLNAKNTIYCEKYEKDGETYVRVKKYDIKFNPRKVILQFDNLFEGDTVLGEQMNKFINENSDLLFKELQAPYEETFGLVFTKISNDIFSRIPMEKIFPA</sequence>
<evidence type="ECO:0000256" key="2">
    <source>
        <dbReference type="ARBA" id="ARBA00023108"/>
    </source>
</evidence>
<dbReference type="GO" id="GO:0007623">
    <property type="term" value="P:circadian rhythm"/>
    <property type="evidence" value="ECO:0007669"/>
    <property type="project" value="UniProtKB-ARBA"/>
</dbReference>
<dbReference type="PANTHER" id="PTHR11008">
    <property type="entry name" value="PROTEIN TAKEOUT-LIKE PROTEIN"/>
    <property type="match status" value="1"/>
</dbReference>
<evidence type="ECO:0000256" key="4">
    <source>
        <dbReference type="SAM" id="SignalP"/>
    </source>
</evidence>
<dbReference type="InterPro" id="IPR038606">
    <property type="entry name" value="To_sf"/>
</dbReference>
<dbReference type="SMART" id="SM00700">
    <property type="entry name" value="JHBP"/>
    <property type="match status" value="1"/>
</dbReference>
<evidence type="ECO:0000313" key="6">
    <source>
        <dbReference type="RefSeq" id="XP_015592818.1"/>
    </source>
</evidence>
<evidence type="ECO:0000256" key="3">
    <source>
        <dbReference type="ARBA" id="ARBA00060902"/>
    </source>
</evidence>